<protein>
    <recommendedName>
        <fullName evidence="15">Rhoptry metalloprotease toxolysin TLN1</fullName>
    </recommendedName>
</protein>
<comment type="cofactor">
    <cofactor evidence="1">
        <name>Zn(2+)</name>
        <dbReference type="ChEBI" id="CHEBI:29105"/>
    </cofactor>
</comment>
<dbReference type="PANTHER" id="PTHR43690">
    <property type="entry name" value="NARDILYSIN"/>
    <property type="match status" value="1"/>
</dbReference>
<gene>
    <name evidence="13" type="ORF">BESB_052840</name>
</gene>
<dbReference type="Pfam" id="PF00675">
    <property type="entry name" value="Peptidase_M16"/>
    <property type="match status" value="1"/>
</dbReference>
<dbReference type="GO" id="GO:0006508">
    <property type="term" value="P:proteolysis"/>
    <property type="evidence" value="ECO:0007669"/>
    <property type="project" value="UniProtKB-KW"/>
</dbReference>
<dbReference type="KEGG" id="bbes:BESB_052840"/>
<comment type="caution">
    <text evidence="13">The sequence shown here is derived from an EMBL/GenBank/DDBJ whole genome shotgun (WGS) entry which is preliminary data.</text>
</comment>
<dbReference type="RefSeq" id="XP_029219642.1">
    <property type="nucleotide sequence ID" value="XM_029363719.1"/>
</dbReference>
<sequence length="1279" mass="141968">MRVLLVSDPECDEAAASIRVGVGSTSDPPEIPGLAHFTEHMLFQGSKRFPGTHDFSDFIHDHGGYTNAFTSKFSTVFSFSIGPASLEAGLDRMADIFTAPLLKDENLNKEVNAVHSEYTVDLTDDAHRVYHIVRQTKKGGPFSNFTVGNLESLRERTKQQGINPVDAMREFHGKWYSSNLMTMAVVGRESLDELENIIRRHFSGVPNSGVSPPVFEECSATFQPLDPSELGSQTLAIPEADIHDVVFVFYMPPQSRNWRSKPLNYIAAMLNHQGSASLASKLKRDGLITSLSADYWSPELCTVFQVAVSLTEDGRSEESIYKIGRALFTFLRYLGLSRPERWRIEEIAKMRRLGFTFADMPDPYSLTVEAVDGLHYYTPREVLAGDHLIYRFEPDLIQQTLQQFLVPDNVRMFIFDKKLAAGADRVEHWFKIRHKVQPIAESVLKTWRTISRFPLNLARALMLMSRMAFPAPNRYLPNSVALVRRRPRKSKNGVQGTDSLPAALVFDGSHVCAEKCDVFHKQDNTFRSPKTVLELHIYYTESLPDAARERILTGLYVQSVNLALLERFYDARRGAISWRRPRSAKRGRGGGRSRRCIRGVAPTAAAEGGPAAEGSAESGNPLLAKRFFELALDNMRTGLRVAAFNRTPFRQANDAVLELIMDPYVPPHKMYAALIQMESDAGSPDALFEEVKAWANRFLKEAFIQGLVQGNISAQSAAQLVGDVVSLLPLQNVVAAENVKMPSIVPFCSLKTTVTPGSEPFPNEEPTRASHQTPPTPAARSVSSPSETEPRPRPAPTPPRIFVMPPLASENESTSSASLPAVDQRQETVMTPASSPVPTGASAARRMLSRRLALRAAAVPRLSPQSRLDSRGAEGGSNGLATALFRRALRKRWAALIRKAQAKTRPKGVPVFVLRRPSTAASRLAIERGPSFLQQRLDDHAPSLHRIFATGDAEEICPDGAACGVAMCSGSECERAGEKTSQSPCESGGCSTAPCDATGCRLAPKRTAEKPCTGDECSGSCQGSACSYQEASQSSSGTAVVATTAGCNPNELRPMHLFAKRQNMNPTDNKNQAYVVIEVGPLENVRDRALLYMVDRWMSQRFFNKLRTEQQLGYLTAMTALRVENTFYYGLFITTTYDPAQVAERIAQFLHEERSKTLTQEEFVRYQRAAIDVWKQKPKNIFQDFNKNIRQIILGDKIFDINERMVSELREVSREEVQTFRNRTLFKAPWLLMEVYSQREQPQKLPQVSNGLKTSSGSPWAELDGTLFSDVIAPASATA</sequence>
<evidence type="ECO:0000256" key="5">
    <source>
        <dbReference type="ARBA" id="ARBA00022801"/>
    </source>
</evidence>
<feature type="domain" description="Peptidase M16 N-terminal" evidence="9">
    <location>
        <begin position="2"/>
        <end position="120"/>
    </location>
</feature>
<dbReference type="PANTHER" id="PTHR43690:SF18">
    <property type="entry name" value="INSULIN-DEGRADING ENZYME-RELATED"/>
    <property type="match status" value="1"/>
</dbReference>
<dbReference type="InterPro" id="IPR011249">
    <property type="entry name" value="Metalloenz_LuxS/M16"/>
</dbReference>
<evidence type="ECO:0000256" key="3">
    <source>
        <dbReference type="ARBA" id="ARBA00022670"/>
    </source>
</evidence>
<dbReference type="SUPFAM" id="SSF63411">
    <property type="entry name" value="LuxS/MPP-like metallohydrolase"/>
    <property type="match status" value="4"/>
</dbReference>
<evidence type="ECO:0000259" key="9">
    <source>
        <dbReference type="Pfam" id="PF00675"/>
    </source>
</evidence>
<evidence type="ECO:0000256" key="6">
    <source>
        <dbReference type="ARBA" id="ARBA00022833"/>
    </source>
</evidence>
<evidence type="ECO:0000259" key="10">
    <source>
        <dbReference type="Pfam" id="PF05193"/>
    </source>
</evidence>
<dbReference type="InterPro" id="IPR050626">
    <property type="entry name" value="Peptidase_M16"/>
</dbReference>
<reference evidence="13 14" key="1">
    <citation type="submission" date="2017-09" db="EMBL/GenBank/DDBJ databases">
        <title>Genome sequencing of Besnoitia besnoiti strain Bb-Ger1.</title>
        <authorList>
            <person name="Schares G."/>
            <person name="Venepally P."/>
            <person name="Lorenzi H.A."/>
        </authorList>
    </citation>
    <scope>NUCLEOTIDE SEQUENCE [LARGE SCALE GENOMIC DNA]</scope>
    <source>
        <strain evidence="13 14">Bb-Ger1</strain>
    </source>
</reference>
<dbReference type="InterPro" id="IPR032632">
    <property type="entry name" value="Peptidase_M16_M"/>
</dbReference>
<dbReference type="Pfam" id="PF16187">
    <property type="entry name" value="Peptidase_M16_M"/>
    <property type="match status" value="1"/>
</dbReference>
<evidence type="ECO:0000313" key="14">
    <source>
        <dbReference type="Proteomes" id="UP000224006"/>
    </source>
</evidence>
<organism evidence="13 14">
    <name type="scientific">Besnoitia besnoiti</name>
    <name type="common">Apicomplexan protozoan</name>
    <dbReference type="NCBI Taxonomy" id="94643"/>
    <lineage>
        <taxon>Eukaryota</taxon>
        <taxon>Sar</taxon>
        <taxon>Alveolata</taxon>
        <taxon>Apicomplexa</taxon>
        <taxon>Conoidasida</taxon>
        <taxon>Coccidia</taxon>
        <taxon>Eucoccidiorida</taxon>
        <taxon>Eimeriorina</taxon>
        <taxon>Sarcocystidae</taxon>
        <taxon>Besnoitia</taxon>
    </lineage>
</organism>
<feature type="domain" description="Coenzyme PQQ synthesis protein F-like C-terminal lobe" evidence="12">
    <location>
        <begin position="1094"/>
        <end position="1184"/>
    </location>
</feature>
<feature type="domain" description="Peptidase M16 middle/third" evidence="11">
    <location>
        <begin position="355"/>
        <end position="573"/>
    </location>
</feature>
<dbReference type="Gene3D" id="3.30.830.10">
    <property type="entry name" value="Metalloenzyme, LuxS/M16 peptidase-like"/>
    <property type="match status" value="5"/>
</dbReference>
<dbReference type="STRING" id="94643.A0A2A9MJ08"/>
<dbReference type="Pfam" id="PF05193">
    <property type="entry name" value="Peptidase_M16_C"/>
    <property type="match status" value="1"/>
</dbReference>
<dbReference type="EMBL" id="NWUJ01000004">
    <property type="protein sequence ID" value="PFH35633.1"/>
    <property type="molecule type" value="Genomic_DNA"/>
</dbReference>
<dbReference type="FunFam" id="3.30.830.10:FF:000012">
    <property type="entry name" value="Protease 3"/>
    <property type="match status" value="1"/>
</dbReference>
<keyword evidence="5" id="KW-0378">Hydrolase</keyword>
<evidence type="ECO:0008006" key="15">
    <source>
        <dbReference type="Google" id="ProtNLM"/>
    </source>
</evidence>
<dbReference type="InterPro" id="IPR011765">
    <property type="entry name" value="Pept_M16_N"/>
</dbReference>
<dbReference type="GO" id="GO:0046872">
    <property type="term" value="F:metal ion binding"/>
    <property type="evidence" value="ECO:0007669"/>
    <property type="project" value="UniProtKB-KW"/>
</dbReference>
<feature type="region of interest" description="Disordered" evidence="8">
    <location>
        <begin position="756"/>
        <end position="820"/>
    </location>
</feature>
<evidence type="ECO:0000256" key="7">
    <source>
        <dbReference type="ARBA" id="ARBA00023049"/>
    </source>
</evidence>
<dbReference type="GO" id="GO:0004222">
    <property type="term" value="F:metalloendopeptidase activity"/>
    <property type="evidence" value="ECO:0007669"/>
    <property type="project" value="UniProtKB-ARBA"/>
</dbReference>
<feature type="domain" description="Peptidase M16 C-terminal" evidence="10">
    <location>
        <begin position="166"/>
        <end position="334"/>
    </location>
</feature>
<accession>A0A2A9MJ08</accession>
<dbReference type="AlphaFoldDB" id="A0A2A9MJ08"/>
<dbReference type="InterPro" id="IPR007863">
    <property type="entry name" value="Peptidase_M16_C"/>
</dbReference>
<dbReference type="GeneID" id="40310213"/>
<keyword evidence="7" id="KW-0482">Metalloprotease</keyword>
<keyword evidence="3" id="KW-0645">Protease</keyword>
<dbReference type="VEuPathDB" id="ToxoDB:BESB_052840"/>
<evidence type="ECO:0000256" key="2">
    <source>
        <dbReference type="ARBA" id="ARBA00007261"/>
    </source>
</evidence>
<evidence type="ECO:0000313" key="13">
    <source>
        <dbReference type="EMBL" id="PFH35633.1"/>
    </source>
</evidence>
<keyword evidence="4" id="KW-0479">Metal-binding</keyword>
<evidence type="ECO:0000259" key="12">
    <source>
        <dbReference type="Pfam" id="PF22456"/>
    </source>
</evidence>
<name>A0A2A9MJ08_BESBE</name>
<comment type="similarity">
    <text evidence="2">Belongs to the peptidase M16 family.</text>
</comment>
<evidence type="ECO:0000256" key="4">
    <source>
        <dbReference type="ARBA" id="ARBA00022723"/>
    </source>
</evidence>
<dbReference type="Pfam" id="PF22456">
    <property type="entry name" value="PqqF-like_C_4"/>
    <property type="match status" value="1"/>
</dbReference>
<dbReference type="Proteomes" id="UP000224006">
    <property type="component" value="Chromosome IV"/>
</dbReference>
<dbReference type="OrthoDB" id="952271at2759"/>
<keyword evidence="6" id="KW-0862">Zinc</keyword>
<evidence type="ECO:0000259" key="11">
    <source>
        <dbReference type="Pfam" id="PF16187"/>
    </source>
</evidence>
<evidence type="ECO:0000256" key="1">
    <source>
        <dbReference type="ARBA" id="ARBA00001947"/>
    </source>
</evidence>
<dbReference type="InterPro" id="IPR054734">
    <property type="entry name" value="PqqF-like_C_4"/>
</dbReference>
<proteinExistence type="inferred from homology"/>
<keyword evidence="14" id="KW-1185">Reference proteome</keyword>
<evidence type="ECO:0000256" key="8">
    <source>
        <dbReference type="SAM" id="MobiDB-lite"/>
    </source>
</evidence>